<reference evidence="3 4" key="1">
    <citation type="submission" date="2021-01" db="EMBL/GenBank/DDBJ databases">
        <title>Whole genome shotgun sequence of Planotetraspora mira NBRC 15435.</title>
        <authorList>
            <person name="Komaki H."/>
            <person name="Tamura T."/>
        </authorList>
    </citation>
    <scope>NUCLEOTIDE SEQUENCE [LARGE SCALE GENOMIC DNA]</scope>
    <source>
        <strain evidence="3 4">NBRC 15435</strain>
    </source>
</reference>
<feature type="domain" description="DUF2399" evidence="1">
    <location>
        <begin position="268"/>
        <end position="402"/>
    </location>
</feature>
<feature type="domain" description="Conserved hypothetical protein CHP02679 N terminus" evidence="2">
    <location>
        <begin position="32"/>
        <end position="232"/>
    </location>
</feature>
<dbReference type="EMBL" id="BOOO01000031">
    <property type="protein sequence ID" value="GII31838.1"/>
    <property type="molecule type" value="Genomic_DNA"/>
</dbReference>
<organism evidence="3 4">
    <name type="scientific">Planotetraspora mira</name>
    <dbReference type="NCBI Taxonomy" id="58121"/>
    <lineage>
        <taxon>Bacteria</taxon>
        <taxon>Bacillati</taxon>
        <taxon>Actinomycetota</taxon>
        <taxon>Actinomycetes</taxon>
        <taxon>Streptosporangiales</taxon>
        <taxon>Streptosporangiaceae</taxon>
        <taxon>Planotetraspora</taxon>
    </lineage>
</organism>
<dbReference type="NCBIfam" id="TIGR02679">
    <property type="entry name" value="TIGR02679 family protein"/>
    <property type="match status" value="1"/>
</dbReference>
<gene>
    <name evidence="3" type="ORF">Pmi06nite_52800</name>
</gene>
<accession>A0A8J3TRK5</accession>
<evidence type="ECO:0000259" key="2">
    <source>
        <dbReference type="Pfam" id="PF11796"/>
    </source>
</evidence>
<evidence type="ECO:0008006" key="5">
    <source>
        <dbReference type="Google" id="ProtNLM"/>
    </source>
</evidence>
<dbReference type="InterPro" id="IPR024465">
    <property type="entry name" value="DUF2399"/>
</dbReference>
<evidence type="ECO:0000259" key="1">
    <source>
        <dbReference type="Pfam" id="PF09664"/>
    </source>
</evidence>
<dbReference type="InterPro" id="IPR024466">
    <property type="entry name" value="CHP02679_N"/>
</dbReference>
<dbReference type="AlphaFoldDB" id="A0A8J3TRK5"/>
<name>A0A8J3TRK5_9ACTN</name>
<evidence type="ECO:0000313" key="4">
    <source>
        <dbReference type="Proteomes" id="UP000650628"/>
    </source>
</evidence>
<dbReference type="Pfam" id="PF11796">
    <property type="entry name" value="DUF3323"/>
    <property type="match status" value="1"/>
</dbReference>
<dbReference type="Pfam" id="PF09664">
    <property type="entry name" value="DUF2399"/>
    <property type="match status" value="1"/>
</dbReference>
<evidence type="ECO:0000313" key="3">
    <source>
        <dbReference type="EMBL" id="GII31838.1"/>
    </source>
</evidence>
<comment type="caution">
    <text evidence="3">The sequence shown here is derived from an EMBL/GenBank/DDBJ whole genome shotgun (WGS) entry which is preliminary data.</text>
</comment>
<keyword evidence="4" id="KW-1185">Reference proteome</keyword>
<proteinExistence type="predicted"/>
<dbReference type="Proteomes" id="UP000650628">
    <property type="component" value="Unassembled WGS sequence"/>
</dbReference>
<dbReference type="RefSeq" id="WP_203955760.1">
    <property type="nucleotide sequence ID" value="NZ_BOOO01000031.1"/>
</dbReference>
<dbReference type="InterPro" id="IPR013495">
    <property type="entry name" value="CHP02679"/>
</dbReference>
<protein>
    <recommendedName>
        <fullName evidence="5">TIGR02679 family protein</fullName>
    </recommendedName>
</protein>
<sequence length="409" mass="44497">MTEPAKFTGPGFARLIFKARRSLESTGGDLAANVGIPAPTDAERKAIGGLLGRHIPSGVKQTTVKLAELDVALRARSGAGLVDLLEKLGPELRNRPQALEQERRAKADLLAVAQASPLYGSAEWFRDWVERLARDGTFTKLTREPARFAQAVRVLERIDGNLVPLPKLAGLATEHSHALDHPRPLSGLVLAALAIRAGVPKPKGAEERRELWDRFNVIVDDLASRVLVLNLAARGAGLGEWLSGAASFGTPFQVTLHQLVTHALHLDHPIVYVCENPAVLREAAEVLGPRALPLICAEGRPSTAFHRLAWKITDSGGELRYHGDFDWPGVEMAGAVISRHGAMPWRLAADDYLQAVGRESGDLILDGDERPTPWDVELGQVMARVRRPIYEETVADLLLSDLDRDAPSL</sequence>